<feature type="transmembrane region" description="Helical" evidence="10">
    <location>
        <begin position="316"/>
        <end position="335"/>
    </location>
</feature>
<dbReference type="PANTHER" id="PTHR12468:SF2">
    <property type="entry name" value="GPI MANNOSYLTRANSFERASE 2"/>
    <property type="match status" value="1"/>
</dbReference>
<dbReference type="Proteomes" id="UP001527099">
    <property type="component" value="Unassembled WGS sequence"/>
</dbReference>
<comment type="subcellular location">
    <subcellularLocation>
        <location evidence="1">Endoplasmic reticulum membrane</location>
        <topology evidence="1">Multi-pass membrane protein</topology>
    </subcellularLocation>
</comment>
<dbReference type="Pfam" id="PF04188">
    <property type="entry name" value="Mannosyl_trans2"/>
    <property type="match status" value="1"/>
</dbReference>
<name>A0ABT4GHX1_9BACL</name>
<evidence type="ECO:0000313" key="11">
    <source>
        <dbReference type="EMBL" id="MCY9695789.1"/>
    </source>
</evidence>
<feature type="transmembrane region" description="Helical" evidence="10">
    <location>
        <begin position="17"/>
        <end position="43"/>
    </location>
</feature>
<evidence type="ECO:0000256" key="6">
    <source>
        <dbReference type="ARBA" id="ARBA00022692"/>
    </source>
</evidence>
<keyword evidence="3" id="KW-0337">GPI-anchor biosynthesis</keyword>
<keyword evidence="5" id="KW-0808">Transferase</keyword>
<dbReference type="PANTHER" id="PTHR12468">
    <property type="entry name" value="GPI MANNOSYLTRANSFERASE 2"/>
    <property type="match status" value="1"/>
</dbReference>
<feature type="transmembrane region" description="Helical" evidence="10">
    <location>
        <begin position="135"/>
        <end position="157"/>
    </location>
</feature>
<organism evidence="11 12">
    <name type="scientific">Paenibacillus alginolyticus</name>
    <dbReference type="NCBI Taxonomy" id="59839"/>
    <lineage>
        <taxon>Bacteria</taxon>
        <taxon>Bacillati</taxon>
        <taxon>Bacillota</taxon>
        <taxon>Bacilli</taxon>
        <taxon>Bacillales</taxon>
        <taxon>Paenibacillaceae</taxon>
        <taxon>Paenibacillus</taxon>
    </lineage>
</organism>
<keyword evidence="6 10" id="KW-0812">Transmembrane</keyword>
<dbReference type="EMBL" id="JAMDMX010000079">
    <property type="protein sequence ID" value="MCY9695789.1"/>
    <property type="molecule type" value="Genomic_DNA"/>
</dbReference>
<evidence type="ECO:0000256" key="8">
    <source>
        <dbReference type="ARBA" id="ARBA00022989"/>
    </source>
</evidence>
<feature type="transmembrane region" description="Helical" evidence="10">
    <location>
        <begin position="109"/>
        <end position="129"/>
    </location>
</feature>
<keyword evidence="4" id="KW-0328">Glycosyltransferase</keyword>
<comment type="caution">
    <text evidence="11">The sequence shown here is derived from an EMBL/GenBank/DDBJ whole genome shotgun (WGS) entry which is preliminary data.</text>
</comment>
<reference evidence="11 12" key="1">
    <citation type="submission" date="2022-05" db="EMBL/GenBank/DDBJ databases">
        <title>Genome Sequencing of Bee-Associated Microbes.</title>
        <authorList>
            <person name="Dunlap C."/>
        </authorList>
    </citation>
    <scope>NUCLEOTIDE SEQUENCE [LARGE SCALE GENOMIC DNA]</scope>
    <source>
        <strain evidence="11 12">NRRL B-14421</strain>
    </source>
</reference>
<feature type="transmembrane region" description="Helical" evidence="10">
    <location>
        <begin position="247"/>
        <end position="266"/>
    </location>
</feature>
<evidence type="ECO:0000256" key="4">
    <source>
        <dbReference type="ARBA" id="ARBA00022676"/>
    </source>
</evidence>
<dbReference type="InterPro" id="IPR007315">
    <property type="entry name" value="PIG-V/Gpi18"/>
</dbReference>
<keyword evidence="9 10" id="KW-0472">Membrane</keyword>
<protein>
    <recommendedName>
        <fullName evidence="13">Glycosyltransferase RgtA/B/C/D-like domain-containing protein</fullName>
    </recommendedName>
</protein>
<keyword evidence="7" id="KW-0256">Endoplasmic reticulum</keyword>
<feature type="transmembrane region" description="Helical" evidence="10">
    <location>
        <begin position="347"/>
        <end position="362"/>
    </location>
</feature>
<evidence type="ECO:0000256" key="9">
    <source>
        <dbReference type="ARBA" id="ARBA00023136"/>
    </source>
</evidence>
<proteinExistence type="predicted"/>
<accession>A0ABT4GHX1</accession>
<evidence type="ECO:0000256" key="7">
    <source>
        <dbReference type="ARBA" id="ARBA00022824"/>
    </source>
</evidence>
<gene>
    <name evidence="11" type="ORF">M5X19_23195</name>
</gene>
<evidence type="ECO:0000256" key="1">
    <source>
        <dbReference type="ARBA" id="ARBA00004477"/>
    </source>
</evidence>
<evidence type="ECO:0000313" key="12">
    <source>
        <dbReference type="Proteomes" id="UP001527099"/>
    </source>
</evidence>
<evidence type="ECO:0000256" key="10">
    <source>
        <dbReference type="SAM" id="Phobius"/>
    </source>
</evidence>
<evidence type="ECO:0000256" key="5">
    <source>
        <dbReference type="ARBA" id="ARBA00022679"/>
    </source>
</evidence>
<keyword evidence="12" id="KW-1185">Reference proteome</keyword>
<dbReference type="RefSeq" id="WP_268616979.1">
    <property type="nucleotide sequence ID" value="NZ_JAMDMX010000079.1"/>
</dbReference>
<feature type="transmembrane region" description="Helical" evidence="10">
    <location>
        <begin position="207"/>
        <end position="235"/>
    </location>
</feature>
<evidence type="ECO:0000256" key="2">
    <source>
        <dbReference type="ARBA" id="ARBA00004687"/>
    </source>
</evidence>
<feature type="transmembrane region" description="Helical" evidence="10">
    <location>
        <begin position="397"/>
        <end position="421"/>
    </location>
</feature>
<feature type="transmembrane region" description="Helical" evidence="10">
    <location>
        <begin position="169"/>
        <end position="187"/>
    </location>
</feature>
<sequence>MMEPLQEKVPKRRKVNVILSIVLLVLLSRALMLFTGYIGMNLFTKSSTVPMYMQNVPGTLSKWTLKLPGELASTEKLKLEDFIKFDTYSYLKIATQGYDKFRMDEPHTAANWVFFPLFPLMIFLLGKIFWFEPAIVGMIVSNLCLLGALIYIYFIALQRGFSERQAGTVLLLIVIYPSSLYYTLPYTESLFLLLSAASIYYAGSKQYALAFIAASLSTVTRVPGFINLAFVMGSVFMDEEFKWTWRYLKWSLYSLLSLIPIGIYLLHMRIVTGDFLAPFHEQSLHWFRYTTIPFINYVRYLKKPYFSTPDGWDNGFIAFTVSTAVFVIFLSYFFAHLKKLMTNKHELLFFVYGLLLIVIPFSSQPLFLVSVVRYMMVSIPFYFYLVKLTEKWENARIFYMMLFMILQVFVTIGFFNGYYFVI</sequence>
<keyword evidence="8 10" id="KW-1133">Transmembrane helix</keyword>
<evidence type="ECO:0008006" key="13">
    <source>
        <dbReference type="Google" id="ProtNLM"/>
    </source>
</evidence>
<comment type="pathway">
    <text evidence="2">Glycolipid biosynthesis; glycosylphosphatidylinositol-anchor biosynthesis.</text>
</comment>
<evidence type="ECO:0000256" key="3">
    <source>
        <dbReference type="ARBA" id="ARBA00022502"/>
    </source>
</evidence>